<dbReference type="OMA" id="WFESNSE"/>
<dbReference type="EMBL" id="HG994371">
    <property type="protein sequence ID" value="CAF2026726.1"/>
    <property type="molecule type" value="Genomic_DNA"/>
</dbReference>
<keyword evidence="2" id="KW-0479">Metal-binding</keyword>
<evidence type="ECO:0000256" key="3">
    <source>
        <dbReference type="ARBA" id="ARBA00022771"/>
    </source>
</evidence>
<protein>
    <submittedName>
        <fullName evidence="8">(rape) hypothetical protein</fullName>
    </submittedName>
</protein>
<dbReference type="SUPFAM" id="SSF50249">
    <property type="entry name" value="Nucleic acid-binding proteins"/>
    <property type="match status" value="1"/>
</dbReference>
<feature type="domain" description="Replication factor A C-terminal" evidence="7">
    <location>
        <begin position="283"/>
        <end position="370"/>
    </location>
</feature>
<organism evidence="8">
    <name type="scientific">Brassica napus</name>
    <name type="common">Rape</name>
    <dbReference type="NCBI Taxonomy" id="3708"/>
    <lineage>
        <taxon>Eukaryota</taxon>
        <taxon>Viridiplantae</taxon>
        <taxon>Streptophyta</taxon>
        <taxon>Embryophyta</taxon>
        <taxon>Tracheophyta</taxon>
        <taxon>Spermatophyta</taxon>
        <taxon>Magnoliopsida</taxon>
        <taxon>eudicotyledons</taxon>
        <taxon>Gunneridae</taxon>
        <taxon>Pentapetalae</taxon>
        <taxon>rosids</taxon>
        <taxon>malvids</taxon>
        <taxon>Brassicales</taxon>
        <taxon>Brassicaceae</taxon>
        <taxon>Brassiceae</taxon>
        <taxon>Brassica</taxon>
    </lineage>
</organism>
<evidence type="ECO:0000256" key="4">
    <source>
        <dbReference type="ARBA" id="ARBA00022833"/>
    </source>
</evidence>
<dbReference type="InterPro" id="IPR013955">
    <property type="entry name" value="Rep_factor-A_C"/>
</dbReference>
<dbReference type="CDD" id="cd04480">
    <property type="entry name" value="RPA1_DBD_A_like"/>
    <property type="match status" value="1"/>
</dbReference>
<keyword evidence="3" id="KW-0863">Zinc-finger</keyword>
<dbReference type="GO" id="GO:0003677">
    <property type="term" value="F:DNA binding"/>
    <property type="evidence" value="ECO:0007669"/>
    <property type="project" value="UniProtKB-KW"/>
</dbReference>
<dbReference type="Proteomes" id="UP001295469">
    <property type="component" value="Chromosome C07"/>
</dbReference>
<proteinExistence type="inferred from homology"/>
<dbReference type="AlphaFoldDB" id="A0A816MYZ8"/>
<evidence type="ECO:0000256" key="6">
    <source>
        <dbReference type="SAM" id="MobiDB-lite"/>
    </source>
</evidence>
<dbReference type="Gramene" id="CDX94108">
    <property type="protein sequence ID" value="CDX94108"/>
    <property type="gene ID" value="GSBRNA2T00157018001"/>
</dbReference>
<keyword evidence="5" id="KW-0238">DNA-binding</keyword>
<dbReference type="Gene3D" id="2.40.50.140">
    <property type="entry name" value="Nucleic acid-binding proteins"/>
    <property type="match status" value="2"/>
</dbReference>
<name>A0A816MYZ8_BRANA</name>
<feature type="region of interest" description="Disordered" evidence="6">
    <location>
        <begin position="445"/>
        <end position="464"/>
    </location>
</feature>
<reference evidence="8" key="1">
    <citation type="submission" date="2021-01" db="EMBL/GenBank/DDBJ databases">
        <authorList>
            <consortium name="Genoscope - CEA"/>
            <person name="William W."/>
        </authorList>
    </citation>
    <scope>NUCLEOTIDE SEQUENCE</scope>
</reference>
<comment type="similarity">
    <text evidence="1">Belongs to the replication factor A protein 1 family.</text>
</comment>
<evidence type="ECO:0000256" key="1">
    <source>
        <dbReference type="ARBA" id="ARBA00005690"/>
    </source>
</evidence>
<evidence type="ECO:0000313" key="8">
    <source>
        <dbReference type="EMBL" id="CAF2026726.1"/>
    </source>
</evidence>
<feature type="compositionally biased region" description="Polar residues" evidence="6">
    <location>
        <begin position="17"/>
        <end position="28"/>
    </location>
</feature>
<dbReference type="CDD" id="cd04476">
    <property type="entry name" value="RPA1_DBD_C"/>
    <property type="match status" value="1"/>
</dbReference>
<dbReference type="PANTHER" id="PTHR47165:SF4">
    <property type="entry name" value="OS03G0429900 PROTEIN"/>
    <property type="match status" value="1"/>
</dbReference>
<accession>A0A816MYZ8</accession>
<feature type="region of interest" description="Disordered" evidence="6">
    <location>
        <begin position="1"/>
        <end position="28"/>
    </location>
</feature>
<dbReference type="GO" id="GO:0008270">
    <property type="term" value="F:zinc ion binding"/>
    <property type="evidence" value="ECO:0007669"/>
    <property type="project" value="UniProtKB-KW"/>
</dbReference>
<evidence type="ECO:0000256" key="5">
    <source>
        <dbReference type="ARBA" id="ARBA00023125"/>
    </source>
</evidence>
<dbReference type="PANTHER" id="PTHR47165">
    <property type="entry name" value="OS03G0429900 PROTEIN"/>
    <property type="match status" value="1"/>
</dbReference>
<dbReference type="InterPro" id="IPR047192">
    <property type="entry name" value="Euk_RPA1_DBD_C"/>
</dbReference>
<dbReference type="InterPro" id="IPR012340">
    <property type="entry name" value="NA-bd_OB-fold"/>
</dbReference>
<dbReference type="Pfam" id="PF08646">
    <property type="entry name" value="Rep_fac-A_C"/>
    <property type="match status" value="1"/>
</dbReference>
<gene>
    <name evidence="8" type="ORF">DARMORV10_C07P51960.1</name>
</gene>
<sequence length="464" mass="50385">MKPSAALMPHTVAHMGSTGQSGVSGYTSTKKRNGKAVFGSDVSSDKNNGVVMNAITKTLIGLEMLLIDEEGTVIQGFIPPSRIDTYLRHMIPGSTYRLNNYFGSKTKKVYRVADPDVTIAFSWNSVLSVLTDSSVRFPEDRFRFHGYEEFEAACDLKGDLFDYIGHIKLVNEQTLTKDLLYLWDKAATDLCEKFKSLGKPPSVILVTTVNPNRFGGALSPSSLSPSRVFFDMDVQATREYLTWFESNSEAANRVNAEIVTKAETATIGDLLSYMKQEDAKVAWFECTATIDDVMRDSAWYYIACGGCKTKATKGPTTLMCKKCGKTEITGSAEYLTKISVYDNNDYASFVVLGDAGQELTGKKASGLVESYYEAYEGALDGHVVPVPQALIDVIGQTRTFVIKISKHNLEGKAQSLAVTKVLPHDGSALGSDIGADVVVSPDEVALGSGNSEEGSSIAKRTKCG</sequence>
<evidence type="ECO:0000256" key="2">
    <source>
        <dbReference type="ARBA" id="ARBA00022723"/>
    </source>
</evidence>
<keyword evidence="4" id="KW-0862">Zinc</keyword>
<evidence type="ECO:0000259" key="7">
    <source>
        <dbReference type="Pfam" id="PF08646"/>
    </source>
</evidence>